<evidence type="ECO:0000313" key="5">
    <source>
        <dbReference type="Proteomes" id="UP000001976"/>
    </source>
</evidence>
<name>Q92UU7_RHIME</name>
<dbReference type="SMART" id="SM00450">
    <property type="entry name" value="RHOD"/>
    <property type="match status" value="2"/>
</dbReference>
<dbReference type="PATRIC" id="fig|266834.11.peg.5916"/>
<dbReference type="PIR" id="F95965">
    <property type="entry name" value="F95965"/>
</dbReference>
<evidence type="ECO:0000313" key="4">
    <source>
        <dbReference type="EMBL" id="CAC49390.1"/>
    </source>
</evidence>
<evidence type="ECO:0000256" key="2">
    <source>
        <dbReference type="SAM" id="SignalP"/>
    </source>
</evidence>
<dbReference type="PANTHER" id="PTHR43855:SF1">
    <property type="entry name" value="THIOSULFATE SULFURTRANSFERASE"/>
    <property type="match status" value="1"/>
</dbReference>
<dbReference type="EnsemblBacteria" id="CAC49390">
    <property type="protein sequence ID" value="CAC49390"/>
    <property type="gene ID" value="SM_b21549"/>
</dbReference>
<dbReference type="Pfam" id="PF00581">
    <property type="entry name" value="Rhodanese"/>
    <property type="match status" value="2"/>
</dbReference>
<keyword evidence="5" id="KW-1185">Reference proteome</keyword>
<dbReference type="AlphaFoldDB" id="Q92UU7"/>
<evidence type="ECO:0000256" key="1">
    <source>
        <dbReference type="ARBA" id="ARBA00022737"/>
    </source>
</evidence>
<feature type="domain" description="Rhodanese" evidence="3">
    <location>
        <begin position="185"/>
        <end position="300"/>
    </location>
</feature>
<dbReference type="EMBL" id="AL591985">
    <property type="protein sequence ID" value="CAC49390.1"/>
    <property type="molecule type" value="Genomic_DNA"/>
</dbReference>
<dbReference type="PANTHER" id="PTHR43855">
    <property type="entry name" value="THIOSULFATE SULFURTRANSFERASE"/>
    <property type="match status" value="1"/>
</dbReference>
<accession>Q92UU7</accession>
<evidence type="ECO:0000259" key="3">
    <source>
        <dbReference type="PROSITE" id="PS50206"/>
    </source>
</evidence>
<dbReference type="eggNOG" id="COG2897">
    <property type="taxonomic scope" value="Bacteria"/>
</dbReference>
<dbReference type="InterPro" id="IPR051126">
    <property type="entry name" value="Thiosulfate_sulfurtransferase"/>
</dbReference>
<feature type="chain" id="PRO_5004321355" evidence="2">
    <location>
        <begin position="22"/>
        <end position="305"/>
    </location>
</feature>
<sequence length="305" mass="32643">MKMRIASLAFTLSVLASSALAADISPLVDAEWVKANAGDKDVVILDIRDKVAETELGDKPYIQGAVVAPYASAGWRTEVGGVPGMLPPLEQITKLIGDLGIDNDDHVVIVPWGTDSTEFGGATRVYWTFKYLGHEEVSILDGGWRQYDAAGGTRSAEAVKPEPATFHAEPQEKLLATTEEVAAALKAGVKLIDGRPAEQHQGKSKSPVVRANGTIPGSINIEHSKLYSQDHALFARPETVKALTEAAGLAAEEENITFCNTGHWASVTWFALSEVLGNKNTTMYDGSMAEWTADPARPVENKSGT</sequence>
<dbReference type="OrthoDB" id="9781034at2"/>
<dbReference type="KEGG" id="sme:SM_b21549"/>
<feature type="signal peptide" evidence="2">
    <location>
        <begin position="1"/>
        <end position="21"/>
    </location>
</feature>
<dbReference type="PROSITE" id="PS50206">
    <property type="entry name" value="RHODANESE_3"/>
    <property type="match status" value="2"/>
</dbReference>
<organism evidence="4 5">
    <name type="scientific">Rhizobium meliloti (strain 1021)</name>
    <name type="common">Ensifer meliloti</name>
    <name type="synonym">Sinorhizobium meliloti</name>
    <dbReference type="NCBI Taxonomy" id="266834"/>
    <lineage>
        <taxon>Bacteria</taxon>
        <taxon>Pseudomonadati</taxon>
        <taxon>Pseudomonadota</taxon>
        <taxon>Alphaproteobacteria</taxon>
        <taxon>Hyphomicrobiales</taxon>
        <taxon>Rhizobiaceae</taxon>
        <taxon>Sinorhizobium/Ensifer group</taxon>
        <taxon>Sinorhizobium</taxon>
    </lineage>
</organism>
<dbReference type="HOGENOM" id="CLU_031618_1_2_5"/>
<keyword evidence="1" id="KW-0677">Repeat</keyword>
<dbReference type="EC" id="2.8.1.1" evidence="4"/>
<reference evidence="5" key="2">
    <citation type="journal article" date="2001" name="Science">
        <title>The composite genome of the legume symbiont Sinorhizobium meliloti.</title>
        <authorList>
            <person name="Galibert F."/>
            <person name="Finan T.M."/>
            <person name="Long S.R."/>
            <person name="Puehler A."/>
            <person name="Abola P."/>
            <person name="Ampe F."/>
            <person name="Barloy-Hubler F."/>
            <person name="Barnett M.J."/>
            <person name="Becker A."/>
            <person name="Boistard P."/>
            <person name="Bothe G."/>
            <person name="Boutry M."/>
            <person name="Bowser L."/>
            <person name="Buhrmester J."/>
            <person name="Cadieu E."/>
            <person name="Capela D."/>
            <person name="Chain P."/>
            <person name="Cowie A."/>
            <person name="Davis R.W."/>
            <person name="Dreano S."/>
            <person name="Federspiel N.A."/>
            <person name="Fisher R.F."/>
            <person name="Gloux S."/>
            <person name="Godrie T."/>
            <person name="Goffeau A."/>
            <person name="Golding B."/>
            <person name="Gouzy J."/>
            <person name="Gurjal M."/>
            <person name="Hernandez-Lucas I."/>
            <person name="Hong A."/>
            <person name="Huizar L."/>
            <person name="Hyman R.W."/>
            <person name="Jones T."/>
            <person name="Kahn D."/>
            <person name="Kahn M.L."/>
            <person name="Kalman S."/>
            <person name="Keating D.H."/>
            <person name="Kiss E."/>
            <person name="Komp C."/>
            <person name="Lelaure V."/>
            <person name="Masuy D."/>
            <person name="Palm C."/>
            <person name="Peck M.C."/>
            <person name="Pohl T.M."/>
            <person name="Portetelle D."/>
            <person name="Purnelle B."/>
            <person name="Ramsperger U."/>
            <person name="Surzycki R."/>
            <person name="Thebault P."/>
            <person name="Vandenbol M."/>
            <person name="Vorhoelter F.J."/>
            <person name="Weidner S."/>
            <person name="Wells D.H."/>
            <person name="Wong K."/>
            <person name="Yeh K.-C."/>
            <person name="Batut J."/>
        </authorList>
    </citation>
    <scope>NUCLEOTIDE SEQUENCE [LARGE SCALE GENOMIC DNA]</scope>
    <source>
        <strain evidence="5">1021</strain>
        <plasmid evidence="5">Plasmid pSymB</plasmid>
    </source>
</reference>
<feature type="domain" description="Rhodanese" evidence="3">
    <location>
        <begin position="38"/>
        <end position="156"/>
    </location>
</feature>
<dbReference type="InterPro" id="IPR001763">
    <property type="entry name" value="Rhodanese-like_dom"/>
</dbReference>
<dbReference type="InterPro" id="IPR036873">
    <property type="entry name" value="Rhodanese-like_dom_sf"/>
</dbReference>
<dbReference type="Proteomes" id="UP000001976">
    <property type="component" value="Plasmid pSymB"/>
</dbReference>
<keyword evidence="4" id="KW-0614">Plasmid</keyword>
<proteinExistence type="predicted"/>
<keyword evidence="2" id="KW-0732">Signal</keyword>
<dbReference type="SUPFAM" id="SSF52821">
    <property type="entry name" value="Rhodanese/Cell cycle control phosphatase"/>
    <property type="match status" value="2"/>
</dbReference>
<dbReference type="Gene3D" id="3.40.250.10">
    <property type="entry name" value="Rhodanese-like domain"/>
    <property type="match status" value="2"/>
</dbReference>
<dbReference type="CDD" id="cd01448">
    <property type="entry name" value="TST_Repeat_1"/>
    <property type="match status" value="1"/>
</dbReference>
<reference evidence="4 5" key="1">
    <citation type="journal article" date="2001" name="Proc. Natl. Acad. Sci. U.S.A.">
        <title>The complete sequence of the 1,683-kb pSymB megaplasmid from the N2-fixing endosymbiont Sinorhizobium meliloti.</title>
        <authorList>
            <person name="Finan T.M."/>
            <person name="Weidner S."/>
            <person name="Wong K."/>
            <person name="Buhrmester J."/>
            <person name="Chain P."/>
            <person name="Vorholter F.J."/>
            <person name="Hernandez-Lucas I."/>
            <person name="Becker A."/>
            <person name="Cowie A."/>
            <person name="Gouzy J."/>
            <person name="Golding B."/>
            <person name="Puhler A."/>
        </authorList>
    </citation>
    <scope>NUCLEOTIDE SEQUENCE [LARGE SCALE GENOMIC DNA]</scope>
    <source>
        <strain evidence="4 5">1021</strain>
        <plasmid evidence="5">Plasmid pSymB</plasmid>
    </source>
</reference>
<geneLocation type="plasmid" evidence="4 5">
    <name>pSymB</name>
</geneLocation>
<keyword evidence="4" id="KW-0808">Transferase</keyword>
<gene>
    <name evidence="4" type="primary">thtR</name>
    <name evidence="4" type="ORF">SM_b21549</name>
</gene>
<dbReference type="GO" id="GO:0004792">
    <property type="term" value="F:thiosulfate-cyanide sulfurtransferase activity"/>
    <property type="evidence" value="ECO:0007669"/>
    <property type="project" value="UniProtKB-EC"/>
</dbReference>
<protein>
    <submittedName>
        <fullName evidence="4">Exported sulfurtransferase, Rhodanese protein</fullName>
        <ecNumber evidence="4">2.8.1.1</ecNumber>
    </submittedName>
</protein>